<evidence type="ECO:0008006" key="3">
    <source>
        <dbReference type="Google" id="ProtNLM"/>
    </source>
</evidence>
<keyword evidence="2" id="KW-1185">Reference proteome</keyword>
<protein>
    <recommendedName>
        <fullName evidence="3">GerMN domain-containing protein</fullName>
    </recommendedName>
</protein>
<reference evidence="1 2" key="1">
    <citation type="submission" date="2022-10" db="EMBL/GenBank/DDBJ databases">
        <title>The complete genomes of actinobacterial strains from the NBC collection.</title>
        <authorList>
            <person name="Joergensen T.S."/>
            <person name="Alvarez Arevalo M."/>
            <person name="Sterndorff E.B."/>
            <person name="Faurdal D."/>
            <person name="Vuksanovic O."/>
            <person name="Mourched A.-S."/>
            <person name="Charusanti P."/>
            <person name="Shaw S."/>
            <person name="Blin K."/>
            <person name="Weber T."/>
        </authorList>
    </citation>
    <scope>NUCLEOTIDE SEQUENCE [LARGE SCALE GENOMIC DNA]</scope>
    <source>
        <strain evidence="1 2">NBC 01752</strain>
    </source>
</reference>
<gene>
    <name evidence="1" type="ORF">OHB35_26820</name>
</gene>
<proteinExistence type="predicted"/>
<dbReference type="RefSeq" id="WP_326760131.1">
    <property type="nucleotide sequence ID" value="NZ_CP109135.1"/>
</dbReference>
<name>A0ABZ1HH13_STRPH</name>
<evidence type="ECO:0000313" key="2">
    <source>
        <dbReference type="Proteomes" id="UP001340816"/>
    </source>
</evidence>
<dbReference type="EMBL" id="CP109135">
    <property type="protein sequence ID" value="WSD16566.1"/>
    <property type="molecule type" value="Genomic_DNA"/>
</dbReference>
<organism evidence="1 2">
    <name type="scientific">Streptomyces phaeochromogenes</name>
    <dbReference type="NCBI Taxonomy" id="1923"/>
    <lineage>
        <taxon>Bacteria</taxon>
        <taxon>Bacillati</taxon>
        <taxon>Actinomycetota</taxon>
        <taxon>Actinomycetes</taxon>
        <taxon>Kitasatosporales</taxon>
        <taxon>Streptomycetaceae</taxon>
        <taxon>Streptomyces</taxon>
        <taxon>Streptomyces phaeochromogenes group</taxon>
    </lineage>
</organism>
<sequence length="185" mass="18966">MRRLIKRERRRGRGKRAVRAGLSLTAAALLLSSCGIPSTGVVEAGEAATGIRPAYVLYFVRQDTLLGVRSRVPGAFDIGTAVALLFQGPDAVLGRKGLTTELPPLTSPPTVRADGARLSVELPRGTEPLTGTALAQLTCTIAAARVVVDAGSSSSSGSTRVTVTIPGVRQAEGSGETCPGSATAE</sequence>
<dbReference type="PROSITE" id="PS51257">
    <property type="entry name" value="PROKAR_LIPOPROTEIN"/>
    <property type="match status" value="1"/>
</dbReference>
<dbReference type="Proteomes" id="UP001340816">
    <property type="component" value="Chromosome"/>
</dbReference>
<accession>A0ABZ1HH13</accession>
<evidence type="ECO:0000313" key="1">
    <source>
        <dbReference type="EMBL" id="WSD16566.1"/>
    </source>
</evidence>